<dbReference type="AlphaFoldDB" id="A0A2S6GFL2"/>
<dbReference type="EMBL" id="PTIY01000029">
    <property type="protein sequence ID" value="PPK64008.1"/>
    <property type="molecule type" value="Genomic_DNA"/>
</dbReference>
<gene>
    <name evidence="7" type="ORF">B0F88_12921</name>
</gene>
<keyword evidence="4" id="KW-0472">Membrane</keyword>
<evidence type="ECO:0000313" key="7">
    <source>
        <dbReference type="EMBL" id="PPK64008.1"/>
    </source>
</evidence>
<dbReference type="Proteomes" id="UP000238071">
    <property type="component" value="Unassembled WGS sequence"/>
</dbReference>
<dbReference type="GO" id="GO:0015562">
    <property type="term" value="F:efflux transmembrane transporter activity"/>
    <property type="evidence" value="ECO:0007669"/>
    <property type="project" value="InterPro"/>
</dbReference>
<keyword evidence="8" id="KW-1185">Reference proteome</keyword>
<comment type="caution">
    <text evidence="7">The sequence shown here is derived from an EMBL/GenBank/DDBJ whole genome shotgun (WGS) entry which is preliminary data.</text>
</comment>
<evidence type="ECO:0000256" key="5">
    <source>
        <dbReference type="ARBA" id="ARBA00023237"/>
    </source>
</evidence>
<name>A0A2S6GFL2_9GAMM</name>
<dbReference type="PANTHER" id="PTHR30026">
    <property type="entry name" value="OUTER MEMBRANE PROTEIN TOLC"/>
    <property type="match status" value="1"/>
</dbReference>
<keyword evidence="6" id="KW-0175">Coiled coil</keyword>
<evidence type="ECO:0000256" key="2">
    <source>
        <dbReference type="ARBA" id="ARBA00022452"/>
    </source>
</evidence>
<dbReference type="Gene3D" id="1.20.1600.10">
    <property type="entry name" value="Outer membrane efflux proteins (OEP)"/>
    <property type="match status" value="1"/>
</dbReference>
<evidence type="ECO:0000256" key="4">
    <source>
        <dbReference type="ARBA" id="ARBA00023136"/>
    </source>
</evidence>
<evidence type="ECO:0000256" key="6">
    <source>
        <dbReference type="SAM" id="Coils"/>
    </source>
</evidence>
<proteinExistence type="predicted"/>
<keyword evidence="5" id="KW-0998">Cell outer membrane</keyword>
<evidence type="ECO:0000256" key="3">
    <source>
        <dbReference type="ARBA" id="ARBA00022692"/>
    </source>
</evidence>
<dbReference type="GO" id="GO:0015288">
    <property type="term" value="F:porin activity"/>
    <property type="evidence" value="ECO:0007669"/>
    <property type="project" value="TreeGrafter"/>
</dbReference>
<comment type="subcellular location">
    <subcellularLocation>
        <location evidence="1">Cell outer membrane</location>
    </subcellularLocation>
</comment>
<sequence length="169" mass="18672">MQEAVIAERRSDLSPEVYVRAERQYGNPSYRDASPENRLFIGVSSHFGAGLSSLSNIEGAKLQHRAALEEVEAQNRTVNEQVIADHALAVSSEQRLAALKVSLKAAENVSESYDRQFLAGRRTWQDTMNAVRELVQIEVQIADTQAIQILSSWRLSIYTQGLAAVSKGA</sequence>
<evidence type="ECO:0000256" key="1">
    <source>
        <dbReference type="ARBA" id="ARBA00004442"/>
    </source>
</evidence>
<accession>A0A2S6GFL2</accession>
<dbReference type="GO" id="GO:1990281">
    <property type="term" value="C:efflux pump complex"/>
    <property type="evidence" value="ECO:0007669"/>
    <property type="project" value="TreeGrafter"/>
</dbReference>
<dbReference type="SUPFAM" id="SSF56954">
    <property type="entry name" value="Outer membrane efflux proteins (OEP)"/>
    <property type="match status" value="1"/>
</dbReference>
<keyword evidence="3" id="KW-0812">Transmembrane</keyword>
<protein>
    <submittedName>
        <fullName evidence="7">Outer membrane efflux protein</fullName>
    </submittedName>
</protein>
<evidence type="ECO:0000313" key="8">
    <source>
        <dbReference type="Proteomes" id="UP000238071"/>
    </source>
</evidence>
<dbReference type="GO" id="GO:0009279">
    <property type="term" value="C:cell outer membrane"/>
    <property type="evidence" value="ECO:0007669"/>
    <property type="project" value="UniProtKB-SubCell"/>
</dbReference>
<keyword evidence="2" id="KW-1134">Transmembrane beta strand</keyword>
<organism evidence="7 8">
    <name type="scientific">Methylobacter tundripaludum</name>
    <dbReference type="NCBI Taxonomy" id="173365"/>
    <lineage>
        <taxon>Bacteria</taxon>
        <taxon>Pseudomonadati</taxon>
        <taxon>Pseudomonadota</taxon>
        <taxon>Gammaproteobacteria</taxon>
        <taxon>Methylococcales</taxon>
        <taxon>Methylococcaceae</taxon>
        <taxon>Methylobacter</taxon>
    </lineage>
</organism>
<dbReference type="InterPro" id="IPR051906">
    <property type="entry name" value="TolC-like"/>
</dbReference>
<feature type="coiled-coil region" evidence="6">
    <location>
        <begin position="54"/>
        <end position="81"/>
    </location>
</feature>
<dbReference type="PANTHER" id="PTHR30026:SF22">
    <property type="entry name" value="OUTER MEMBRANE EFFLUX PROTEIN"/>
    <property type="match status" value="1"/>
</dbReference>
<reference evidence="7 8" key="1">
    <citation type="submission" date="2018-02" db="EMBL/GenBank/DDBJ databases">
        <title>Subsurface microbial communities from deep shales in Ohio and West Virginia, USA.</title>
        <authorList>
            <person name="Wrighton K."/>
        </authorList>
    </citation>
    <scope>NUCLEOTIDE SEQUENCE [LARGE SCALE GENOMIC DNA]</scope>
    <source>
        <strain evidence="7 8">OWC-G53F</strain>
    </source>
</reference>